<keyword evidence="3" id="KW-1185">Reference proteome</keyword>
<dbReference type="Proteomes" id="UP000190023">
    <property type="component" value="Unassembled WGS sequence"/>
</dbReference>
<reference evidence="2 3" key="1">
    <citation type="submission" date="2017-02" db="EMBL/GenBank/DDBJ databases">
        <title>Draft genome sequence of Haemophilus felis CCUG 31170 type strain.</title>
        <authorList>
            <person name="Engstrom-Jakobsson H."/>
            <person name="Salva-Serra F."/>
            <person name="Thorell K."/>
            <person name="Gonzales-Siles L."/>
            <person name="Karlsson R."/>
            <person name="Boulund F."/>
            <person name="Engstrand L."/>
            <person name="Kristiansson E."/>
            <person name="Moore E."/>
        </authorList>
    </citation>
    <scope>NUCLEOTIDE SEQUENCE [LARGE SCALE GENOMIC DNA]</scope>
    <source>
        <strain evidence="2 3">CCUG 31170</strain>
    </source>
</reference>
<dbReference type="STRING" id="123822.B0188_08065"/>
<comment type="caution">
    <text evidence="2">The sequence shown here is derived from an EMBL/GenBank/DDBJ whole genome shotgun (WGS) entry which is preliminary data.</text>
</comment>
<dbReference type="EMBL" id="MUYB01000033">
    <property type="protein sequence ID" value="OOS02579.1"/>
    <property type="molecule type" value="Genomic_DNA"/>
</dbReference>
<evidence type="ECO:0000313" key="2">
    <source>
        <dbReference type="EMBL" id="OOS02579.1"/>
    </source>
</evidence>
<feature type="domain" description="Putative zinc-finger" evidence="1">
    <location>
        <begin position="4"/>
        <end position="37"/>
    </location>
</feature>
<protein>
    <recommendedName>
        <fullName evidence="1">Putative zinc-finger domain-containing protein</fullName>
    </recommendedName>
</protein>
<proteinExistence type="predicted"/>
<evidence type="ECO:0000259" key="1">
    <source>
        <dbReference type="Pfam" id="PF13490"/>
    </source>
</evidence>
<organism evidence="2 3">
    <name type="scientific">[Haemophilus] felis</name>
    <dbReference type="NCBI Taxonomy" id="123822"/>
    <lineage>
        <taxon>Bacteria</taxon>
        <taxon>Pseudomonadati</taxon>
        <taxon>Pseudomonadota</taxon>
        <taxon>Gammaproteobacteria</taxon>
        <taxon>Pasteurellales</taxon>
        <taxon>Pasteurellaceae</taxon>
    </lineage>
</organism>
<accession>A0A1T0AY30</accession>
<dbReference type="AlphaFoldDB" id="A0A1T0AY30"/>
<dbReference type="InterPro" id="IPR027383">
    <property type="entry name" value="Znf_put"/>
</dbReference>
<dbReference type="Pfam" id="PF13490">
    <property type="entry name" value="zf-HC2"/>
    <property type="match status" value="1"/>
</dbReference>
<sequence>MRYCQRITELVSQQQERKLSFVEQSAVKLHLLMCPSCKNFERNCQDLSKLMKEFAKEKDK</sequence>
<evidence type="ECO:0000313" key="3">
    <source>
        <dbReference type="Proteomes" id="UP000190023"/>
    </source>
</evidence>
<dbReference type="OrthoDB" id="8374021at2"/>
<gene>
    <name evidence="2" type="ORF">B0188_08065</name>
</gene>
<name>A0A1T0AY30_9PAST</name>